<evidence type="ECO:0000313" key="1">
    <source>
        <dbReference type="EMBL" id="NPU66714.1"/>
    </source>
</evidence>
<proteinExistence type="predicted"/>
<gene>
    <name evidence="1" type="ORF">HL667_17055</name>
</gene>
<dbReference type="RefSeq" id="WP_172111804.1">
    <property type="nucleotide sequence ID" value="NZ_JABFDN010000005.1"/>
</dbReference>
<sequence length="86" mass="9711">MIFSDFRQPAAAEAYDIALDFLWRTGAVRDEFETYQFLATEISRMVDCGQTNRLRMANLAIAAHQRLFVDADASPVNGRPDRATRG</sequence>
<organism evidence="1 2">
    <name type="scientific">Bradyrhizobium aeschynomenes</name>
    <dbReference type="NCBI Taxonomy" id="2734909"/>
    <lineage>
        <taxon>Bacteria</taxon>
        <taxon>Pseudomonadati</taxon>
        <taxon>Pseudomonadota</taxon>
        <taxon>Alphaproteobacteria</taxon>
        <taxon>Hyphomicrobiales</taxon>
        <taxon>Nitrobacteraceae</taxon>
        <taxon>Bradyrhizobium</taxon>
    </lineage>
</organism>
<name>A0ABX2CHA8_9BRAD</name>
<evidence type="ECO:0000313" key="2">
    <source>
        <dbReference type="Proteomes" id="UP000886476"/>
    </source>
</evidence>
<accession>A0ABX2CHA8</accession>
<dbReference type="Proteomes" id="UP000886476">
    <property type="component" value="Unassembled WGS sequence"/>
</dbReference>
<protein>
    <submittedName>
        <fullName evidence="1">Uncharacterized protein</fullName>
    </submittedName>
</protein>
<keyword evidence="2" id="KW-1185">Reference proteome</keyword>
<comment type="caution">
    <text evidence="1">The sequence shown here is derived from an EMBL/GenBank/DDBJ whole genome shotgun (WGS) entry which is preliminary data.</text>
</comment>
<dbReference type="EMBL" id="JABFDN010000005">
    <property type="protein sequence ID" value="NPU66714.1"/>
    <property type="molecule type" value="Genomic_DNA"/>
</dbReference>
<reference evidence="1" key="1">
    <citation type="submission" date="2020-05" db="EMBL/GenBank/DDBJ databases">
        <title>Nod-independent and nitrogen-fixing Bradyrhizobium aeschynomene sp. nov. isolated from nodules of Aeschynomene indica.</title>
        <authorList>
            <person name="Zhang Z."/>
        </authorList>
    </citation>
    <scope>NUCLEOTIDE SEQUENCE</scope>
    <source>
        <strain evidence="1">83012</strain>
    </source>
</reference>